<proteinExistence type="inferred from homology"/>
<keyword evidence="2 6" id="KW-0489">Methyltransferase</keyword>
<dbReference type="InterPro" id="IPR029028">
    <property type="entry name" value="Alpha/beta_knot_MTases"/>
</dbReference>
<dbReference type="PANTHER" id="PTHR42971:SF1">
    <property type="entry name" value="TRNA (CYTIDINE(34)-2'-O)-METHYLTRANSFERASE"/>
    <property type="match status" value="1"/>
</dbReference>
<gene>
    <name evidence="6" type="primary">trmL</name>
    <name evidence="8" type="ORF">ACFFIT_05535</name>
</gene>
<keyword evidence="4 6" id="KW-0949">S-adenosyl-L-methionine</keyword>
<dbReference type="PIRSF" id="PIRSF029256">
    <property type="entry name" value="SpoU_TrmH_prd"/>
    <property type="match status" value="1"/>
</dbReference>
<keyword evidence="5 6" id="KW-0819">tRNA processing</keyword>
<comment type="subunit">
    <text evidence="6">Homodimer.</text>
</comment>
<accession>A0ABV6C9A6</accession>
<dbReference type="CDD" id="cd18094">
    <property type="entry name" value="SpoU-like_TrmL"/>
    <property type="match status" value="1"/>
</dbReference>
<keyword evidence="1 6" id="KW-0963">Cytoplasm</keyword>
<keyword evidence="3 6" id="KW-0808">Transferase</keyword>
<dbReference type="Proteomes" id="UP001589758">
    <property type="component" value="Unassembled WGS sequence"/>
</dbReference>
<comment type="catalytic activity">
    <reaction evidence="6">
        <text>5-carboxymethylaminomethyluridine(34) in tRNA(Leu) + S-adenosyl-L-methionine = 5-carboxymethylaminomethyl-2'-O-methyluridine(34) in tRNA(Leu) + S-adenosyl-L-homocysteine + H(+)</text>
        <dbReference type="Rhea" id="RHEA:43088"/>
        <dbReference type="Rhea" id="RHEA-COMP:10333"/>
        <dbReference type="Rhea" id="RHEA-COMP:10334"/>
        <dbReference type="ChEBI" id="CHEBI:15378"/>
        <dbReference type="ChEBI" id="CHEBI:57856"/>
        <dbReference type="ChEBI" id="CHEBI:59789"/>
        <dbReference type="ChEBI" id="CHEBI:74508"/>
        <dbReference type="ChEBI" id="CHEBI:74511"/>
        <dbReference type="EC" id="2.1.1.207"/>
    </reaction>
</comment>
<evidence type="ECO:0000313" key="9">
    <source>
        <dbReference type="Proteomes" id="UP001589758"/>
    </source>
</evidence>
<evidence type="ECO:0000259" key="7">
    <source>
        <dbReference type="Pfam" id="PF00588"/>
    </source>
</evidence>
<feature type="binding site" evidence="6">
    <location>
        <position position="157"/>
    </location>
    <ligand>
        <name>S-adenosyl-L-methionine</name>
        <dbReference type="ChEBI" id="CHEBI:59789"/>
    </ligand>
</feature>
<feature type="domain" description="tRNA/rRNA methyltransferase SpoU type" evidence="7">
    <location>
        <begin position="2"/>
        <end position="68"/>
    </location>
</feature>
<evidence type="ECO:0000313" key="8">
    <source>
        <dbReference type="EMBL" id="MFC0179555.1"/>
    </source>
</evidence>
<dbReference type="InterPro" id="IPR001537">
    <property type="entry name" value="SpoU_MeTrfase"/>
</dbReference>
<name>A0ABV6C9A6_9GAMM</name>
<feature type="domain" description="tRNA/rRNA methyltransferase SpoU type" evidence="7">
    <location>
        <begin position="91"/>
        <end position="177"/>
    </location>
</feature>
<dbReference type="PANTHER" id="PTHR42971">
    <property type="entry name" value="TRNA (CYTIDINE(34)-2'-O)-METHYLTRANSFERASE"/>
    <property type="match status" value="1"/>
</dbReference>
<evidence type="ECO:0000256" key="2">
    <source>
        <dbReference type="ARBA" id="ARBA00022603"/>
    </source>
</evidence>
<dbReference type="Gene3D" id="3.40.1280.10">
    <property type="match status" value="1"/>
</dbReference>
<evidence type="ECO:0000256" key="5">
    <source>
        <dbReference type="ARBA" id="ARBA00022694"/>
    </source>
</evidence>
<dbReference type="SUPFAM" id="SSF75217">
    <property type="entry name" value="alpha/beta knot"/>
    <property type="match status" value="1"/>
</dbReference>
<comment type="catalytic activity">
    <reaction evidence="6">
        <text>cytidine(34) in tRNA + S-adenosyl-L-methionine = 2'-O-methylcytidine(34) in tRNA + S-adenosyl-L-homocysteine + H(+)</text>
        <dbReference type="Rhea" id="RHEA:43084"/>
        <dbReference type="Rhea" id="RHEA-COMP:10331"/>
        <dbReference type="Rhea" id="RHEA-COMP:10332"/>
        <dbReference type="ChEBI" id="CHEBI:15378"/>
        <dbReference type="ChEBI" id="CHEBI:57856"/>
        <dbReference type="ChEBI" id="CHEBI:59789"/>
        <dbReference type="ChEBI" id="CHEBI:74495"/>
        <dbReference type="ChEBI" id="CHEBI:82748"/>
        <dbReference type="EC" id="2.1.1.207"/>
    </reaction>
</comment>
<protein>
    <recommendedName>
        <fullName evidence="6">tRNA (cytidine(34)-2'-O)-methyltransferase</fullName>
        <ecNumber evidence="6">2.1.1.207</ecNumber>
    </recommendedName>
    <alternativeName>
        <fullName evidence="6">tRNA (cytidine/uridine-2'-O-)-methyltransferase TrmL</fullName>
    </alternativeName>
</protein>
<organism evidence="8 9">
    <name type="scientific">Thorsellia kenyensis</name>
    <dbReference type="NCBI Taxonomy" id="1549888"/>
    <lineage>
        <taxon>Bacteria</taxon>
        <taxon>Pseudomonadati</taxon>
        <taxon>Pseudomonadota</taxon>
        <taxon>Gammaproteobacteria</taxon>
        <taxon>Enterobacterales</taxon>
        <taxon>Thorselliaceae</taxon>
        <taxon>Thorsellia</taxon>
    </lineage>
</organism>
<evidence type="ECO:0000256" key="3">
    <source>
        <dbReference type="ARBA" id="ARBA00022679"/>
    </source>
</evidence>
<dbReference type="EC" id="2.1.1.207" evidence="6"/>
<feature type="binding site" evidence="6">
    <location>
        <position position="165"/>
    </location>
    <ligand>
        <name>S-adenosyl-L-methionine</name>
        <dbReference type="ChEBI" id="CHEBI:59789"/>
    </ligand>
</feature>
<evidence type="ECO:0000256" key="6">
    <source>
        <dbReference type="HAMAP-Rule" id="MF_01885"/>
    </source>
</evidence>
<comment type="similarity">
    <text evidence="6">Belongs to the class IV-like SAM-binding methyltransferase superfamily. RNA methyltransferase TrmH family. TrmL subfamily.</text>
</comment>
<comment type="subcellular location">
    <subcellularLocation>
        <location evidence="6">Cytoplasm</location>
    </subcellularLocation>
</comment>
<dbReference type="InterPro" id="IPR016914">
    <property type="entry name" value="TrmL"/>
</dbReference>
<evidence type="ECO:0000256" key="4">
    <source>
        <dbReference type="ARBA" id="ARBA00022691"/>
    </source>
</evidence>
<dbReference type="EMBL" id="JBHLXE010000058">
    <property type="protein sequence ID" value="MFC0179555.1"/>
    <property type="molecule type" value="Genomic_DNA"/>
</dbReference>
<keyword evidence="9" id="KW-1185">Reference proteome</keyword>
<dbReference type="RefSeq" id="WP_385876660.1">
    <property type="nucleotide sequence ID" value="NZ_JBHLXE010000058.1"/>
</dbReference>
<feature type="binding site" evidence="6">
    <location>
        <position position="113"/>
    </location>
    <ligand>
        <name>S-adenosyl-L-methionine</name>
        <dbReference type="ChEBI" id="CHEBI:59789"/>
    </ligand>
</feature>
<comment type="function">
    <text evidence="6">Methylates the ribose at the nucleotide 34 wobble position in the two leucyl isoacceptors tRNA(Leu)(CmAA) and tRNA(Leu)(cmnm5UmAA). Catalyzes the methyl transfer from S-adenosyl-L-methionine to the 2'-OH of the wobble nucleotide.</text>
</comment>
<dbReference type="InterPro" id="IPR029026">
    <property type="entry name" value="tRNA_m1G_MTases_N"/>
</dbReference>
<feature type="binding site" evidence="6">
    <location>
        <position position="135"/>
    </location>
    <ligand>
        <name>S-adenosyl-L-methionine</name>
        <dbReference type="ChEBI" id="CHEBI:59789"/>
    </ligand>
</feature>
<dbReference type="HAMAP" id="MF_01885">
    <property type="entry name" value="tRNA_methyltr_TrmL"/>
    <property type="match status" value="1"/>
</dbReference>
<comment type="caution">
    <text evidence="8">The sequence shown here is derived from an EMBL/GenBank/DDBJ whole genome shotgun (WGS) entry which is preliminary data.</text>
</comment>
<sequence>MINIVLYQPEIPPNTGNIIRLCANTGFNLHLIEPLGFPWDDKRLRRAGLDYHEFVNVKRYSDFCLFLCQNDFVSLNEYEQVMHLTQSEQEKKLTELYRENKNNNPCAPRLFALTTKGHGAHSEAMYKTNDFLLFGPETRGIPMGILNELDKETKIKIPMTPESRSLNLSNSVSIVVYEAWRQLGFEGAVNL</sequence>
<evidence type="ECO:0000256" key="1">
    <source>
        <dbReference type="ARBA" id="ARBA00022490"/>
    </source>
</evidence>
<reference evidence="8 9" key="1">
    <citation type="submission" date="2024-09" db="EMBL/GenBank/DDBJ databases">
        <authorList>
            <person name="Sun Q."/>
            <person name="Mori K."/>
        </authorList>
    </citation>
    <scope>NUCLEOTIDE SEQUENCE [LARGE SCALE GENOMIC DNA]</scope>
    <source>
        <strain evidence="8 9">CCM 8545</strain>
    </source>
</reference>
<dbReference type="Pfam" id="PF00588">
    <property type="entry name" value="SpoU_methylase"/>
    <property type="match status" value="2"/>
</dbReference>